<organism evidence="1 2">
    <name type="scientific">Amborella trichopoda</name>
    <dbReference type="NCBI Taxonomy" id="13333"/>
    <lineage>
        <taxon>Eukaryota</taxon>
        <taxon>Viridiplantae</taxon>
        <taxon>Streptophyta</taxon>
        <taxon>Embryophyta</taxon>
        <taxon>Tracheophyta</taxon>
        <taxon>Spermatophyta</taxon>
        <taxon>Magnoliopsida</taxon>
        <taxon>Amborellales</taxon>
        <taxon>Amborellaceae</taxon>
        <taxon>Amborella</taxon>
    </lineage>
</organism>
<sequence length="74" mass="8135">IYETGSSIWRSKGQALEREKKEFIDSIKLLQGTSGEKFGFVDIAPLSVLHHGSMLMRAVGASSWHVNAPNLLHG</sequence>
<proteinExistence type="predicted"/>
<dbReference type="EMBL" id="KI396899">
    <property type="protein sequence ID" value="ERM96780.1"/>
    <property type="molecule type" value="Genomic_DNA"/>
</dbReference>
<keyword evidence="2" id="KW-1185">Reference proteome</keyword>
<gene>
    <name evidence="1" type="ORF">AMTR_s05597p00006080</name>
</gene>
<reference evidence="1" key="1">
    <citation type="submission" date="2013-08" db="EMBL/GenBank/DDBJ databases">
        <authorList>
            <person name="Albert V.A."/>
            <person name="Barbazuk W.B."/>
            <person name="Chamala S."/>
            <person name="Chanderbali A.S."/>
            <person name="dePamphilis C.W."/>
            <person name="Der J.P."/>
            <person name="Estill J.C."/>
            <person name="Leebens-Mack J."/>
            <person name="Ma H."/>
            <person name="Palmer J.D."/>
            <person name="Rounsley S."/>
            <person name="Sankoff D."/>
            <person name="Schuster S.C."/>
            <person name="Soltis D.E."/>
            <person name="Soltis P.S."/>
            <person name="Wessler S.R."/>
            <person name="Wing R.A."/>
        </authorList>
    </citation>
    <scope>NUCLEOTIDE SEQUENCE</scope>
    <source>
        <tissue evidence="1">Leaf</tissue>
    </source>
</reference>
<feature type="non-terminal residue" evidence="1">
    <location>
        <position position="1"/>
    </location>
</feature>
<dbReference type="Proteomes" id="UP000017836">
    <property type="component" value="Unassembled WGS sequence"/>
</dbReference>
<name>U5CX46_AMBTC</name>
<dbReference type="HOGENOM" id="CLU_2695061_0_0_1"/>
<protein>
    <submittedName>
        <fullName evidence="1">Uncharacterized protein</fullName>
    </submittedName>
</protein>
<dbReference type="AlphaFoldDB" id="U5CX46"/>
<accession>U5CX46</accession>
<dbReference type="Gene3D" id="1.20.1050.10">
    <property type="match status" value="1"/>
</dbReference>
<evidence type="ECO:0000313" key="2">
    <source>
        <dbReference type="Proteomes" id="UP000017836"/>
    </source>
</evidence>
<dbReference type="Gramene" id="ERM96780">
    <property type="protein sequence ID" value="ERM96780"/>
    <property type="gene ID" value="AMTR_s05597p00006080"/>
</dbReference>
<evidence type="ECO:0000313" key="1">
    <source>
        <dbReference type="EMBL" id="ERM96780.1"/>
    </source>
</evidence>